<dbReference type="AlphaFoldDB" id="A0A382ZH04"/>
<accession>A0A382ZH04</accession>
<organism evidence="1">
    <name type="scientific">marine metagenome</name>
    <dbReference type="NCBI Taxonomy" id="408172"/>
    <lineage>
        <taxon>unclassified sequences</taxon>
        <taxon>metagenomes</taxon>
        <taxon>ecological metagenomes</taxon>
    </lineage>
</organism>
<feature type="non-terminal residue" evidence="1">
    <location>
        <position position="23"/>
    </location>
</feature>
<feature type="non-terminal residue" evidence="1">
    <location>
        <position position="1"/>
    </location>
</feature>
<sequence>MAILGNHLVASPVVIQYREVFPL</sequence>
<protein>
    <submittedName>
        <fullName evidence="1">Uncharacterized protein</fullName>
    </submittedName>
</protein>
<dbReference type="EMBL" id="UINC01183865">
    <property type="protein sequence ID" value="SVD94817.1"/>
    <property type="molecule type" value="Genomic_DNA"/>
</dbReference>
<evidence type="ECO:0000313" key="1">
    <source>
        <dbReference type="EMBL" id="SVD94817.1"/>
    </source>
</evidence>
<name>A0A382ZH04_9ZZZZ</name>
<proteinExistence type="predicted"/>
<reference evidence="1" key="1">
    <citation type="submission" date="2018-05" db="EMBL/GenBank/DDBJ databases">
        <authorList>
            <person name="Lanie J.A."/>
            <person name="Ng W.-L."/>
            <person name="Kazmierczak K.M."/>
            <person name="Andrzejewski T.M."/>
            <person name="Davidsen T.M."/>
            <person name="Wayne K.J."/>
            <person name="Tettelin H."/>
            <person name="Glass J.I."/>
            <person name="Rusch D."/>
            <person name="Podicherti R."/>
            <person name="Tsui H.-C.T."/>
            <person name="Winkler M.E."/>
        </authorList>
    </citation>
    <scope>NUCLEOTIDE SEQUENCE</scope>
</reference>
<gene>
    <name evidence="1" type="ORF">METZ01_LOCUS447671</name>
</gene>